<dbReference type="PANTHER" id="PTHR34547:SF1">
    <property type="entry name" value="YACP-LIKE NYN DOMAIN PROTEIN"/>
    <property type="match status" value="1"/>
</dbReference>
<reference evidence="1" key="1">
    <citation type="submission" date="2019-08" db="EMBL/GenBank/DDBJ databases">
        <authorList>
            <person name="Kucharzyk K."/>
            <person name="Murdoch R.W."/>
            <person name="Higgins S."/>
            <person name="Loffler F."/>
        </authorList>
    </citation>
    <scope>NUCLEOTIDE SEQUENCE</scope>
</reference>
<dbReference type="InterPro" id="IPR010298">
    <property type="entry name" value="YacP-like"/>
</dbReference>
<evidence type="ECO:0000313" key="1">
    <source>
        <dbReference type="EMBL" id="MPN30813.1"/>
    </source>
</evidence>
<accession>A0A645H4Q2</accession>
<proteinExistence type="predicted"/>
<comment type="caution">
    <text evidence="1">The sequence shown here is derived from an EMBL/GenBank/DDBJ whole genome shotgun (WGS) entry which is preliminary data.</text>
</comment>
<protein>
    <submittedName>
        <fullName evidence="1">Uncharacterized protein</fullName>
    </submittedName>
</protein>
<dbReference type="AlphaFoldDB" id="A0A645H4Q2"/>
<name>A0A645H4Q2_9ZZZZ</name>
<dbReference type="Pfam" id="PF05991">
    <property type="entry name" value="NYN_YacP"/>
    <property type="match status" value="1"/>
</dbReference>
<organism evidence="1">
    <name type="scientific">bioreactor metagenome</name>
    <dbReference type="NCBI Taxonomy" id="1076179"/>
    <lineage>
        <taxon>unclassified sequences</taxon>
        <taxon>metagenomes</taxon>
        <taxon>ecological metagenomes</taxon>
    </lineage>
</organism>
<sequence length="173" mass="20151">MPLKKFLIVDGYNIIYAWPELEELSKLSLETARQSLMDTLSNYKGISDETVILVFDGYLVKGSTGTVCEYKNIYVVYTKEAETADHYIERTVSNIPKEYYVSVATNDGLEQTIILGKGAMRLTAKELKTRIKHEEEYIRKHYTQKRPPKNNMLIDNVDAQTLEWLEMMRRKKE</sequence>
<gene>
    <name evidence="1" type="ORF">SDC9_178284</name>
</gene>
<dbReference type="EMBL" id="VSSQ01082075">
    <property type="protein sequence ID" value="MPN30813.1"/>
    <property type="molecule type" value="Genomic_DNA"/>
</dbReference>
<dbReference type="CDD" id="cd10912">
    <property type="entry name" value="PIN_YacP-like"/>
    <property type="match status" value="1"/>
</dbReference>
<dbReference type="PANTHER" id="PTHR34547">
    <property type="entry name" value="YACP-LIKE NYN DOMAIN PROTEIN"/>
    <property type="match status" value="1"/>
</dbReference>